<dbReference type="OrthoDB" id="2799458at2"/>
<proteinExistence type="predicted"/>
<dbReference type="RefSeq" id="WP_078498281.1">
    <property type="nucleotide sequence ID" value="NZ_MSZX01000003.1"/>
</dbReference>
<dbReference type="STRING" id="1324314.BVG16_09355"/>
<name>A0A1T2XHC6_9BACL</name>
<evidence type="ECO:0000313" key="1">
    <source>
        <dbReference type="EMBL" id="OPA79284.1"/>
    </source>
</evidence>
<accession>A0A1T2XHC6</accession>
<organism evidence="1 2">
    <name type="scientific">Paenibacillus selenitireducens</name>
    <dbReference type="NCBI Taxonomy" id="1324314"/>
    <lineage>
        <taxon>Bacteria</taxon>
        <taxon>Bacillati</taxon>
        <taxon>Bacillota</taxon>
        <taxon>Bacilli</taxon>
        <taxon>Bacillales</taxon>
        <taxon>Paenibacillaceae</taxon>
        <taxon>Paenibacillus</taxon>
    </lineage>
</organism>
<dbReference type="Proteomes" id="UP000190188">
    <property type="component" value="Unassembled WGS sequence"/>
</dbReference>
<dbReference type="AlphaFoldDB" id="A0A1T2XHC6"/>
<protein>
    <submittedName>
        <fullName evidence="1">Uncharacterized protein</fullName>
    </submittedName>
</protein>
<gene>
    <name evidence="1" type="ORF">BVG16_09355</name>
</gene>
<keyword evidence="2" id="KW-1185">Reference proteome</keyword>
<dbReference type="EMBL" id="MSZX01000003">
    <property type="protein sequence ID" value="OPA79284.1"/>
    <property type="molecule type" value="Genomic_DNA"/>
</dbReference>
<comment type="caution">
    <text evidence="1">The sequence shown here is derived from an EMBL/GenBank/DDBJ whole genome shotgun (WGS) entry which is preliminary data.</text>
</comment>
<reference evidence="1 2" key="1">
    <citation type="submission" date="2017-01" db="EMBL/GenBank/DDBJ databases">
        <title>Genome analysis of Paenibacillus selenitrireducens ES3-24.</title>
        <authorList>
            <person name="Xu D."/>
            <person name="Yao R."/>
            <person name="Zheng S."/>
        </authorList>
    </citation>
    <scope>NUCLEOTIDE SEQUENCE [LARGE SCALE GENOMIC DNA]</scope>
    <source>
        <strain evidence="1 2">ES3-24</strain>
    </source>
</reference>
<sequence>MDVLNKKGNRMPRNFILVILHKGVIYNMVKRKKFLLAGISICLTLILSVGVAAANWDNILQKYLAKDEVALQNDVENMSNEQLIDEIDTLAATVDQPALNSSSGKSNINILIPFVSELFQRKDELKDVDILSIIADNSKTDITHESLVDLYALKHEASKDGTEIKQLLLQDEISTRVKSRIVSTANFTIEDVELLKELIQKDDGILAFNSLKRLSRIDGAESYRLSESILSNIENESNTTISAALKATANYLKDSNQSAIQKNTNLEADFINVSLKIINTSNDPILKDSAFFAISEIGSQNAITQIIESDSVENQLKTYAIDQNFLTLKEMLTSNPTEDEIRTVLTALELLPIVDLLDPLKNVISNISDPDLKQRSEEVILLIKNEGINGNYKWVK</sequence>
<evidence type="ECO:0000313" key="2">
    <source>
        <dbReference type="Proteomes" id="UP000190188"/>
    </source>
</evidence>